<accession>A0A3M7QMB3</accession>
<evidence type="ECO:0000313" key="5">
    <source>
        <dbReference type="Proteomes" id="UP000276133"/>
    </source>
</evidence>
<name>A0A3M7QMB3_BRAPC</name>
<keyword evidence="2" id="KW-0677">Repeat</keyword>
<dbReference type="InterPro" id="IPR019775">
    <property type="entry name" value="WD40_repeat_CS"/>
</dbReference>
<comment type="caution">
    <text evidence="4">The sequence shown here is derived from an EMBL/GenBank/DDBJ whole genome shotgun (WGS) entry which is preliminary data.</text>
</comment>
<dbReference type="InterPro" id="IPR036322">
    <property type="entry name" value="WD40_repeat_dom_sf"/>
</dbReference>
<dbReference type="PROSITE" id="PS50082">
    <property type="entry name" value="WD_REPEATS_2"/>
    <property type="match status" value="1"/>
</dbReference>
<dbReference type="Gene3D" id="2.130.10.10">
    <property type="entry name" value="YVTN repeat-like/Quinoprotein amine dehydrogenase"/>
    <property type="match status" value="1"/>
</dbReference>
<evidence type="ECO:0000256" key="2">
    <source>
        <dbReference type="ARBA" id="ARBA00022737"/>
    </source>
</evidence>
<dbReference type="Pfam" id="PF00400">
    <property type="entry name" value="WD40"/>
    <property type="match status" value="3"/>
</dbReference>
<gene>
    <name evidence="4" type="ORF">BpHYR1_040867</name>
</gene>
<feature type="non-terminal residue" evidence="4">
    <location>
        <position position="1"/>
    </location>
</feature>
<reference evidence="4 5" key="1">
    <citation type="journal article" date="2018" name="Sci. Rep.">
        <title>Genomic signatures of local adaptation to the degree of environmental predictability in rotifers.</title>
        <authorList>
            <person name="Franch-Gras L."/>
            <person name="Hahn C."/>
            <person name="Garcia-Roger E.M."/>
            <person name="Carmona M.J."/>
            <person name="Serra M."/>
            <person name="Gomez A."/>
        </authorList>
    </citation>
    <scope>NUCLEOTIDE SEQUENCE [LARGE SCALE GENOMIC DNA]</scope>
    <source>
        <strain evidence="4">HYR1</strain>
    </source>
</reference>
<dbReference type="InterPro" id="IPR044715">
    <property type="entry name" value="WDR86-like"/>
</dbReference>
<dbReference type="PROSITE" id="PS00678">
    <property type="entry name" value="WD_REPEATS_1"/>
    <property type="match status" value="1"/>
</dbReference>
<dbReference type="EMBL" id="REGN01005740">
    <property type="protein sequence ID" value="RNA12234.1"/>
    <property type="molecule type" value="Genomic_DNA"/>
</dbReference>
<dbReference type="Proteomes" id="UP000276133">
    <property type="component" value="Unassembled WGS sequence"/>
</dbReference>
<keyword evidence="5" id="KW-1185">Reference proteome</keyword>
<dbReference type="SMART" id="SM00320">
    <property type="entry name" value="WD40"/>
    <property type="match status" value="3"/>
</dbReference>
<evidence type="ECO:0000256" key="1">
    <source>
        <dbReference type="ARBA" id="ARBA00022574"/>
    </source>
</evidence>
<dbReference type="AlphaFoldDB" id="A0A3M7QMB3"/>
<dbReference type="PANTHER" id="PTHR44489">
    <property type="match status" value="1"/>
</dbReference>
<organism evidence="4 5">
    <name type="scientific">Brachionus plicatilis</name>
    <name type="common">Marine rotifer</name>
    <name type="synonym">Brachionus muelleri</name>
    <dbReference type="NCBI Taxonomy" id="10195"/>
    <lineage>
        <taxon>Eukaryota</taxon>
        <taxon>Metazoa</taxon>
        <taxon>Spiralia</taxon>
        <taxon>Gnathifera</taxon>
        <taxon>Rotifera</taxon>
        <taxon>Eurotatoria</taxon>
        <taxon>Monogononta</taxon>
        <taxon>Pseudotrocha</taxon>
        <taxon>Ploima</taxon>
        <taxon>Brachionidae</taxon>
        <taxon>Brachionus</taxon>
    </lineage>
</organism>
<evidence type="ECO:0000313" key="4">
    <source>
        <dbReference type="EMBL" id="RNA12234.1"/>
    </source>
</evidence>
<evidence type="ECO:0000256" key="3">
    <source>
        <dbReference type="PROSITE-ProRule" id="PRU00221"/>
    </source>
</evidence>
<sequence length="222" mass="25054">DFDTGECIRKFTGHKNNITSILFIPSDRENDTQTLQFIQEQAEKSKKGIGKSLQNRSSTSAYDEDEIYSKDLIITGSFDSLAKSWSIETGECVQTFRGHTSAITCLATDLLGKLLFTGSGDHTIRSWDIMTGQLVRIFTGHQTTVLSLLAHRKLLYSTSSDHTARCWIMDFGDLFDTSDLLIDKKSSNKKESSVTSEIENESIDQLEDNQNYEVIQVKEKEF</sequence>
<dbReference type="STRING" id="10195.A0A3M7QMB3"/>
<protein>
    <submittedName>
        <fullName evidence="4">WD repeat-containing 86-like</fullName>
    </submittedName>
</protein>
<proteinExistence type="predicted"/>
<feature type="repeat" description="WD" evidence="3">
    <location>
        <begin position="96"/>
        <end position="137"/>
    </location>
</feature>
<dbReference type="InterPro" id="IPR001680">
    <property type="entry name" value="WD40_rpt"/>
</dbReference>
<dbReference type="PROSITE" id="PS50294">
    <property type="entry name" value="WD_REPEATS_REGION"/>
    <property type="match status" value="1"/>
</dbReference>
<keyword evidence="1 3" id="KW-0853">WD repeat</keyword>
<dbReference type="OrthoDB" id="674604at2759"/>
<dbReference type="InterPro" id="IPR015943">
    <property type="entry name" value="WD40/YVTN_repeat-like_dom_sf"/>
</dbReference>
<dbReference type="SUPFAM" id="SSF50978">
    <property type="entry name" value="WD40 repeat-like"/>
    <property type="match status" value="1"/>
</dbReference>
<dbReference type="PANTHER" id="PTHR44489:SF11">
    <property type="entry name" value="WD REPEAT DOMAIN 86"/>
    <property type="match status" value="1"/>
</dbReference>